<keyword evidence="1" id="KW-0812">Transmembrane</keyword>
<feature type="transmembrane region" description="Helical" evidence="1">
    <location>
        <begin position="76"/>
        <end position="94"/>
    </location>
</feature>
<gene>
    <name evidence="3" type="ORF">METZ01_LOCUS234928</name>
</gene>
<proteinExistence type="predicted"/>
<name>A0A382H478_9ZZZZ</name>
<accession>A0A382H478</accession>
<organism evidence="3">
    <name type="scientific">marine metagenome</name>
    <dbReference type="NCBI Taxonomy" id="408172"/>
    <lineage>
        <taxon>unclassified sequences</taxon>
        <taxon>metagenomes</taxon>
        <taxon>ecological metagenomes</taxon>
    </lineage>
</organism>
<feature type="transmembrane region" description="Helical" evidence="1">
    <location>
        <begin position="100"/>
        <end position="117"/>
    </location>
</feature>
<protein>
    <recommendedName>
        <fullName evidence="2">EamA domain-containing protein</fullName>
    </recommendedName>
</protein>
<evidence type="ECO:0000259" key="2">
    <source>
        <dbReference type="Pfam" id="PF00892"/>
    </source>
</evidence>
<feature type="non-terminal residue" evidence="3">
    <location>
        <position position="125"/>
    </location>
</feature>
<evidence type="ECO:0000313" key="3">
    <source>
        <dbReference type="EMBL" id="SVB82074.1"/>
    </source>
</evidence>
<dbReference type="EMBL" id="UINC01059077">
    <property type="protein sequence ID" value="SVB82074.1"/>
    <property type="molecule type" value="Genomic_DNA"/>
</dbReference>
<reference evidence="3" key="1">
    <citation type="submission" date="2018-05" db="EMBL/GenBank/DDBJ databases">
        <authorList>
            <person name="Lanie J.A."/>
            <person name="Ng W.-L."/>
            <person name="Kazmierczak K.M."/>
            <person name="Andrzejewski T.M."/>
            <person name="Davidsen T.M."/>
            <person name="Wayne K.J."/>
            <person name="Tettelin H."/>
            <person name="Glass J.I."/>
            <person name="Rusch D."/>
            <person name="Podicherti R."/>
            <person name="Tsui H.-C.T."/>
            <person name="Winkler M.E."/>
        </authorList>
    </citation>
    <scope>NUCLEOTIDE SEQUENCE</scope>
</reference>
<dbReference type="AlphaFoldDB" id="A0A382H478"/>
<keyword evidence="1" id="KW-1133">Transmembrane helix</keyword>
<keyword evidence="1" id="KW-0472">Membrane</keyword>
<dbReference type="InterPro" id="IPR000620">
    <property type="entry name" value="EamA_dom"/>
</dbReference>
<evidence type="ECO:0000256" key="1">
    <source>
        <dbReference type="SAM" id="Phobius"/>
    </source>
</evidence>
<feature type="domain" description="EamA" evidence="2">
    <location>
        <begin position="13"/>
        <end position="117"/>
    </location>
</feature>
<feature type="non-terminal residue" evidence="3">
    <location>
        <position position="1"/>
    </location>
</feature>
<sequence>VGDQRKNLLIAASLVLATIVWGANNTTIGYIVRDWPVLWTTGTRLIFAGLLLMAVLRWTRIFGEPKPVPTDIEVRLWWCGGPLFIGWTAGFSWAVTYTPVAHASLYLAASPIWGLLLEERPKFQR</sequence>
<feature type="transmembrane region" description="Helical" evidence="1">
    <location>
        <begin position="38"/>
        <end position="56"/>
    </location>
</feature>
<dbReference type="GO" id="GO:0016020">
    <property type="term" value="C:membrane"/>
    <property type="evidence" value="ECO:0007669"/>
    <property type="project" value="InterPro"/>
</dbReference>
<dbReference type="Pfam" id="PF00892">
    <property type="entry name" value="EamA"/>
    <property type="match status" value="1"/>
</dbReference>